<feature type="binding site" evidence="9">
    <location>
        <position position="152"/>
    </location>
    <ligand>
        <name>NAD(+)</name>
        <dbReference type="ChEBI" id="CHEBI:57540"/>
    </ligand>
</feature>
<dbReference type="SUPFAM" id="SSF51735">
    <property type="entry name" value="NAD(P)-binding Rossmann-fold domains"/>
    <property type="match status" value="1"/>
</dbReference>
<evidence type="ECO:0000256" key="9">
    <source>
        <dbReference type="PIRSR" id="PIRSR000114-3"/>
    </source>
</evidence>
<dbReference type="EC" id="1.1.1.94" evidence="11"/>
<dbReference type="InterPro" id="IPR006168">
    <property type="entry name" value="G3P_DH_NAD-dep"/>
</dbReference>
<feature type="domain" description="Glycerol-3-phosphate dehydrogenase NAD-dependent C-terminal" evidence="13">
    <location>
        <begin position="192"/>
        <end position="335"/>
    </location>
</feature>
<evidence type="ECO:0000256" key="7">
    <source>
        <dbReference type="PIRSR" id="PIRSR000114-1"/>
    </source>
</evidence>
<dbReference type="PIRSF" id="PIRSF000114">
    <property type="entry name" value="Glycerol-3-P_dh"/>
    <property type="match status" value="1"/>
</dbReference>
<evidence type="ECO:0000256" key="6">
    <source>
        <dbReference type="ARBA" id="ARBA00023264"/>
    </source>
</evidence>
<dbReference type="GO" id="GO:0046168">
    <property type="term" value="P:glycerol-3-phosphate catabolic process"/>
    <property type="evidence" value="ECO:0007669"/>
    <property type="project" value="InterPro"/>
</dbReference>
<dbReference type="Gene3D" id="1.10.1040.10">
    <property type="entry name" value="N-(1-d-carboxylethyl)-l-norvaline Dehydrogenase, domain 2"/>
    <property type="match status" value="1"/>
</dbReference>
<keyword evidence="2" id="KW-0444">Lipid biosynthesis</keyword>
<evidence type="ECO:0000256" key="3">
    <source>
        <dbReference type="ARBA" id="ARBA00023002"/>
    </source>
</evidence>
<dbReference type="InterPro" id="IPR011128">
    <property type="entry name" value="G3P_DH_NAD-dep_N"/>
</dbReference>
<keyword evidence="3 10" id="KW-0560">Oxidoreductase</keyword>
<dbReference type="GO" id="GO:0005975">
    <property type="term" value="P:carbohydrate metabolic process"/>
    <property type="evidence" value="ECO:0007669"/>
    <property type="project" value="InterPro"/>
</dbReference>
<accession>A0A1G2B434</accession>
<dbReference type="Pfam" id="PF07479">
    <property type="entry name" value="NAD_Gly3P_dh_C"/>
    <property type="match status" value="1"/>
</dbReference>
<comment type="catalytic activity">
    <reaction evidence="11">
        <text>sn-glycerol 3-phosphate + NADP(+) = dihydroxyacetone phosphate + NADPH + H(+)</text>
        <dbReference type="Rhea" id="RHEA:11096"/>
        <dbReference type="ChEBI" id="CHEBI:15378"/>
        <dbReference type="ChEBI" id="CHEBI:57597"/>
        <dbReference type="ChEBI" id="CHEBI:57642"/>
        <dbReference type="ChEBI" id="CHEBI:57783"/>
        <dbReference type="ChEBI" id="CHEBI:58349"/>
        <dbReference type="EC" id="1.1.1.94"/>
    </reaction>
</comment>
<dbReference type="Pfam" id="PF01210">
    <property type="entry name" value="NAD_Gly3P_dh_N"/>
    <property type="match status" value="1"/>
</dbReference>
<keyword evidence="6" id="KW-1208">Phospholipid metabolism</keyword>
<keyword evidence="5" id="KW-0594">Phospholipid biosynthesis</keyword>
<dbReference type="AlphaFoldDB" id="A0A1G2B434"/>
<dbReference type="STRING" id="1798542.A3F54_05235"/>
<dbReference type="PANTHER" id="PTHR11728:SF1">
    <property type="entry name" value="GLYCEROL-3-PHOSPHATE DEHYDROGENASE [NAD(+)] 2, CHLOROPLASTIC"/>
    <property type="match status" value="1"/>
</dbReference>
<gene>
    <name evidence="14" type="ORF">A3F54_05235</name>
</gene>
<dbReference type="InterPro" id="IPR008927">
    <property type="entry name" value="6-PGluconate_DH-like_C_sf"/>
</dbReference>
<comment type="similarity">
    <text evidence="1 10">Belongs to the NAD-dependent glycerol-3-phosphate dehydrogenase family.</text>
</comment>
<feature type="binding site" evidence="9">
    <location>
        <begin position="17"/>
        <end position="22"/>
    </location>
    <ligand>
        <name>NAD(+)</name>
        <dbReference type="ChEBI" id="CHEBI:57540"/>
    </ligand>
</feature>
<evidence type="ECO:0000259" key="13">
    <source>
        <dbReference type="Pfam" id="PF07479"/>
    </source>
</evidence>
<proteinExistence type="inferred from homology"/>
<dbReference type="InterPro" id="IPR013328">
    <property type="entry name" value="6PGD_dom2"/>
</dbReference>
<dbReference type="SUPFAM" id="SSF48179">
    <property type="entry name" value="6-phosphogluconate dehydrogenase C-terminal domain-like"/>
    <property type="match status" value="1"/>
</dbReference>
<evidence type="ECO:0000313" key="15">
    <source>
        <dbReference type="Proteomes" id="UP000176952"/>
    </source>
</evidence>
<dbReference type="EMBL" id="MHKD01000019">
    <property type="protein sequence ID" value="OGY83755.1"/>
    <property type="molecule type" value="Genomic_DNA"/>
</dbReference>
<sequence length="344" mass="38416">MDKYTPTGSQKKIAIFGIGNFGYAILKHLDKKADPRHTLFAFDVNKTVTDTLRKTHRHPYLHPTVSVSKNIQFPKSPQELVKNADIVVLVVPSEATREVVRTIKNHLKDGAIIVNTAKALDYKTSRRLSEIIKEELRGKTYSYAFLAGGTIASDLFKHEPLGVDVAGDDKRILPLVKKLFQSPNLSVYTNTDLTGLEYAAAFKNVISILAGIIKGMGFSYGSETHVISRAAYEMERIVTRKLGGKKATFSMKSQCWGNDLWMSCTGNTRNRQFGILLGQGLSPHQAIKQMKREGKTVEGVKTIAVLNKITDTEKYPLTHFLHQYIAKNSTTLEALKKLIMSNKF</sequence>
<dbReference type="PRINTS" id="PR00077">
    <property type="entry name" value="GPDHDRGNASE"/>
</dbReference>
<evidence type="ECO:0000256" key="11">
    <source>
        <dbReference type="RuleBase" id="RU000439"/>
    </source>
</evidence>
<evidence type="ECO:0000256" key="1">
    <source>
        <dbReference type="ARBA" id="ARBA00011009"/>
    </source>
</evidence>
<comment type="caution">
    <text evidence="14">The sequence shown here is derived from an EMBL/GenBank/DDBJ whole genome shotgun (WGS) entry which is preliminary data.</text>
</comment>
<evidence type="ECO:0000256" key="4">
    <source>
        <dbReference type="ARBA" id="ARBA00023098"/>
    </source>
</evidence>
<dbReference type="GO" id="GO:0051287">
    <property type="term" value="F:NAD binding"/>
    <property type="evidence" value="ECO:0007669"/>
    <property type="project" value="InterPro"/>
</dbReference>
<keyword evidence="9 10" id="KW-0520">NAD</keyword>
<feature type="binding site" evidence="9">
    <location>
        <position position="269"/>
    </location>
    <ligand>
        <name>NAD(+)</name>
        <dbReference type="ChEBI" id="CHEBI:57540"/>
    </ligand>
</feature>
<evidence type="ECO:0000259" key="12">
    <source>
        <dbReference type="Pfam" id="PF01210"/>
    </source>
</evidence>
<organism evidence="14 15">
    <name type="scientific">Candidatus Kerfeldbacteria bacterium RIFCSPHIGHO2_12_FULL_48_17</name>
    <dbReference type="NCBI Taxonomy" id="1798542"/>
    <lineage>
        <taxon>Bacteria</taxon>
        <taxon>Candidatus Kerfeldiibacteriota</taxon>
    </lineage>
</organism>
<dbReference type="Proteomes" id="UP000176952">
    <property type="component" value="Unassembled WGS sequence"/>
</dbReference>
<keyword evidence="4" id="KW-0443">Lipid metabolism</keyword>
<feature type="binding site" evidence="8">
    <location>
        <position position="118"/>
    </location>
    <ligand>
        <name>substrate</name>
    </ligand>
</feature>
<dbReference type="GO" id="GO:0008654">
    <property type="term" value="P:phospholipid biosynthetic process"/>
    <property type="evidence" value="ECO:0007669"/>
    <property type="project" value="UniProtKB-KW"/>
</dbReference>
<dbReference type="InterPro" id="IPR036291">
    <property type="entry name" value="NAD(P)-bd_dom_sf"/>
</dbReference>
<protein>
    <recommendedName>
        <fullName evidence="11">Glycerol-3-phosphate dehydrogenase</fullName>
        <ecNumber evidence="11">1.1.1.94</ecNumber>
    </recommendedName>
</protein>
<feature type="binding site" evidence="9">
    <location>
        <position position="295"/>
    </location>
    <ligand>
        <name>NAD(+)</name>
        <dbReference type="ChEBI" id="CHEBI:57540"/>
    </ligand>
</feature>
<dbReference type="InterPro" id="IPR006109">
    <property type="entry name" value="G3P_DH_NAD-dep_C"/>
</dbReference>
<evidence type="ECO:0000256" key="8">
    <source>
        <dbReference type="PIRSR" id="PIRSR000114-2"/>
    </source>
</evidence>
<feature type="active site" description="Proton acceptor" evidence="7">
    <location>
        <position position="203"/>
    </location>
</feature>
<dbReference type="PANTHER" id="PTHR11728">
    <property type="entry name" value="GLYCEROL-3-PHOSPHATE DEHYDROGENASE"/>
    <property type="match status" value="1"/>
</dbReference>
<reference evidence="14 15" key="1">
    <citation type="journal article" date="2016" name="Nat. Commun.">
        <title>Thousands of microbial genomes shed light on interconnected biogeochemical processes in an aquifer system.</title>
        <authorList>
            <person name="Anantharaman K."/>
            <person name="Brown C.T."/>
            <person name="Hug L.A."/>
            <person name="Sharon I."/>
            <person name="Castelle C.J."/>
            <person name="Probst A.J."/>
            <person name="Thomas B.C."/>
            <person name="Singh A."/>
            <person name="Wilkins M.J."/>
            <person name="Karaoz U."/>
            <person name="Brodie E.L."/>
            <person name="Williams K.H."/>
            <person name="Hubbard S.S."/>
            <person name="Banfield J.F."/>
        </authorList>
    </citation>
    <scope>NUCLEOTIDE SEQUENCE [LARGE SCALE GENOMIC DNA]</scope>
</reference>
<dbReference type="Gene3D" id="3.40.50.720">
    <property type="entry name" value="NAD(P)-binding Rossmann-like Domain"/>
    <property type="match status" value="1"/>
</dbReference>
<evidence type="ECO:0000256" key="10">
    <source>
        <dbReference type="RuleBase" id="RU000437"/>
    </source>
</evidence>
<dbReference type="GO" id="GO:0005829">
    <property type="term" value="C:cytosol"/>
    <property type="evidence" value="ECO:0007669"/>
    <property type="project" value="TreeGrafter"/>
</dbReference>
<name>A0A1G2B434_9BACT</name>
<evidence type="ECO:0000256" key="5">
    <source>
        <dbReference type="ARBA" id="ARBA00023209"/>
    </source>
</evidence>
<dbReference type="GO" id="GO:0141153">
    <property type="term" value="F:glycerol-3-phosphate dehydrogenase (NADP+) activity"/>
    <property type="evidence" value="ECO:0007669"/>
    <property type="project" value="RHEA"/>
</dbReference>
<evidence type="ECO:0000313" key="14">
    <source>
        <dbReference type="EMBL" id="OGY83755.1"/>
    </source>
</evidence>
<evidence type="ECO:0000256" key="2">
    <source>
        <dbReference type="ARBA" id="ARBA00022516"/>
    </source>
</evidence>
<feature type="domain" description="Glycerol-3-phosphate dehydrogenase NAD-dependent N-terminal" evidence="12">
    <location>
        <begin position="12"/>
        <end position="170"/>
    </location>
</feature>
<feature type="binding site" evidence="8">
    <location>
        <begin position="269"/>
        <end position="270"/>
    </location>
    <ligand>
        <name>substrate</name>
    </ligand>
</feature>